<keyword evidence="6 11" id="KW-0472">Membrane</keyword>
<feature type="transmembrane region" description="Helical" evidence="11">
    <location>
        <begin position="219"/>
        <end position="243"/>
    </location>
</feature>
<dbReference type="GO" id="GO:0016477">
    <property type="term" value="P:cell migration"/>
    <property type="evidence" value="ECO:0007669"/>
    <property type="project" value="TreeGrafter"/>
</dbReference>
<dbReference type="Pfam" id="PF01034">
    <property type="entry name" value="Syndecan"/>
    <property type="match status" value="1"/>
</dbReference>
<dbReference type="PANTHER" id="PTHR10915:SF1">
    <property type="entry name" value="SYNDECAN"/>
    <property type="match status" value="1"/>
</dbReference>
<dbReference type="OrthoDB" id="10044468at2759"/>
<dbReference type="PROSITE" id="PS00964">
    <property type="entry name" value="SYNDECAN"/>
    <property type="match status" value="1"/>
</dbReference>
<evidence type="ECO:0000259" key="12">
    <source>
        <dbReference type="SMART" id="SM00294"/>
    </source>
</evidence>
<organism evidence="13 14">
    <name type="scientific">Adineta ricciae</name>
    <name type="common">Rotifer</name>
    <dbReference type="NCBI Taxonomy" id="249248"/>
    <lineage>
        <taxon>Eukaryota</taxon>
        <taxon>Metazoa</taxon>
        <taxon>Spiralia</taxon>
        <taxon>Gnathifera</taxon>
        <taxon>Rotifera</taxon>
        <taxon>Eurotatoria</taxon>
        <taxon>Bdelloidea</taxon>
        <taxon>Adinetida</taxon>
        <taxon>Adinetidae</taxon>
        <taxon>Adineta</taxon>
    </lineage>
</organism>
<dbReference type="InterPro" id="IPR030479">
    <property type="entry name" value="Syndecan_CS"/>
</dbReference>
<proteinExistence type="inferred from homology"/>
<dbReference type="InterPro" id="IPR003585">
    <property type="entry name" value="Neurexin-like"/>
</dbReference>
<evidence type="ECO:0000256" key="2">
    <source>
        <dbReference type="ARBA" id="ARBA00005343"/>
    </source>
</evidence>
<evidence type="ECO:0000256" key="9">
    <source>
        <dbReference type="RuleBase" id="RU000649"/>
    </source>
</evidence>
<feature type="region of interest" description="Disordered" evidence="10">
    <location>
        <begin position="76"/>
        <end position="141"/>
    </location>
</feature>
<dbReference type="GO" id="GO:0009986">
    <property type="term" value="C:cell surface"/>
    <property type="evidence" value="ECO:0007669"/>
    <property type="project" value="TreeGrafter"/>
</dbReference>
<feature type="domain" description="Neurexin/syndecan/glycophorin C" evidence="12">
    <location>
        <begin position="242"/>
        <end position="260"/>
    </location>
</feature>
<dbReference type="SMART" id="SM00294">
    <property type="entry name" value="4.1m"/>
    <property type="match status" value="1"/>
</dbReference>
<dbReference type="InterPro" id="IPR001050">
    <property type="entry name" value="Syndecan"/>
</dbReference>
<dbReference type="AlphaFoldDB" id="A0A813N2K3"/>
<evidence type="ECO:0000256" key="11">
    <source>
        <dbReference type="SAM" id="Phobius"/>
    </source>
</evidence>
<keyword evidence="8 9" id="KW-0357">Heparan sulfate</keyword>
<feature type="region of interest" description="Disordered" evidence="10">
    <location>
        <begin position="253"/>
        <end position="277"/>
    </location>
</feature>
<dbReference type="EMBL" id="CAJNOJ010000003">
    <property type="protein sequence ID" value="CAF0731959.1"/>
    <property type="molecule type" value="Genomic_DNA"/>
</dbReference>
<evidence type="ECO:0000256" key="6">
    <source>
        <dbReference type="ARBA" id="ARBA00023136"/>
    </source>
</evidence>
<evidence type="ECO:0000256" key="10">
    <source>
        <dbReference type="SAM" id="MobiDB-lite"/>
    </source>
</evidence>
<accession>A0A813N2K3</accession>
<feature type="compositionally biased region" description="Polar residues" evidence="10">
    <location>
        <begin position="76"/>
        <end position="85"/>
    </location>
</feature>
<feature type="compositionally biased region" description="Low complexity" evidence="10">
    <location>
        <begin position="109"/>
        <end position="123"/>
    </location>
</feature>
<dbReference type="InterPro" id="IPR027789">
    <property type="entry name" value="Syndecan/Neurexin_dom"/>
</dbReference>
<sequence length="277" mass="31134">MLLMFDSMLDRTFDTNMRKAHIILKYTFRECSSVAHTEKDTHTYIYTKEIDIKRSIFAVAEPNQYEGMIPLSSKQRSNSTVSTLLGSDDTAYDGGPDIYDDMEGESLESSTSSSSTTTSRSQSKVISTKTTRSPAHIDDGQKVDYGEEIDSYPNELVDDETTIQDDEQIFGDKKSINTPNTQSEIFDNNMRKGSELSTTSRIPFLPSFLWHDLFSKPGILVGIIGGVVIGMLSAILLVMFIIYRMRKKDEGSYALEEGPRKSPSHAYTRVSSREFFA</sequence>
<evidence type="ECO:0000256" key="7">
    <source>
        <dbReference type="ARBA" id="ARBA00023180"/>
    </source>
</evidence>
<evidence type="ECO:0000256" key="8">
    <source>
        <dbReference type="ARBA" id="ARBA00023207"/>
    </source>
</evidence>
<keyword evidence="7 9" id="KW-0325">Glycoprotein</keyword>
<keyword evidence="4 9" id="KW-0654">Proteoglycan</keyword>
<evidence type="ECO:0000313" key="13">
    <source>
        <dbReference type="EMBL" id="CAF0731959.1"/>
    </source>
</evidence>
<evidence type="ECO:0000256" key="1">
    <source>
        <dbReference type="ARBA" id="ARBA00004479"/>
    </source>
</evidence>
<keyword evidence="5 11" id="KW-1133">Transmembrane helix</keyword>
<comment type="function">
    <text evidence="9">Cell surface proteoglycan.</text>
</comment>
<name>A0A813N2K3_ADIRI</name>
<comment type="subcellular location">
    <subcellularLocation>
        <location evidence="1 9">Membrane</location>
        <topology evidence="1 9">Single-pass type I membrane protein</topology>
    </subcellularLocation>
</comment>
<evidence type="ECO:0000256" key="4">
    <source>
        <dbReference type="ARBA" id="ARBA00022974"/>
    </source>
</evidence>
<comment type="caution">
    <text evidence="13">The sequence shown here is derived from an EMBL/GenBank/DDBJ whole genome shotgun (WGS) entry which is preliminary data.</text>
</comment>
<evidence type="ECO:0000256" key="5">
    <source>
        <dbReference type="ARBA" id="ARBA00022989"/>
    </source>
</evidence>
<evidence type="ECO:0000256" key="3">
    <source>
        <dbReference type="ARBA" id="ARBA00022692"/>
    </source>
</evidence>
<dbReference type="GO" id="GO:0016020">
    <property type="term" value="C:membrane"/>
    <property type="evidence" value="ECO:0007669"/>
    <property type="project" value="UniProtKB-SubCell"/>
</dbReference>
<feature type="compositionally biased region" description="Polar residues" evidence="10">
    <location>
        <begin position="124"/>
        <end position="133"/>
    </location>
</feature>
<comment type="similarity">
    <text evidence="2 9">Belongs to the syndecan proteoglycan family.</text>
</comment>
<keyword evidence="3 9" id="KW-0812">Transmembrane</keyword>
<protein>
    <recommendedName>
        <fullName evidence="9">Syndecan</fullName>
    </recommendedName>
</protein>
<evidence type="ECO:0000313" key="14">
    <source>
        <dbReference type="Proteomes" id="UP000663852"/>
    </source>
</evidence>
<dbReference type="PANTHER" id="PTHR10915">
    <property type="entry name" value="SYNDECAN"/>
    <property type="match status" value="1"/>
</dbReference>
<reference evidence="13" key="1">
    <citation type="submission" date="2021-02" db="EMBL/GenBank/DDBJ databases">
        <authorList>
            <person name="Nowell W R."/>
        </authorList>
    </citation>
    <scope>NUCLEOTIDE SEQUENCE</scope>
</reference>
<dbReference type="Proteomes" id="UP000663852">
    <property type="component" value="Unassembled WGS sequence"/>
</dbReference>
<gene>
    <name evidence="13" type="ORF">EDS130_LOCUS1154</name>
</gene>